<dbReference type="PROSITE" id="PS00107">
    <property type="entry name" value="PROTEIN_KINASE_ATP"/>
    <property type="match status" value="1"/>
</dbReference>
<dbReference type="PANTHER" id="PTHR45621">
    <property type="entry name" value="OS01G0588500 PROTEIN-RELATED"/>
    <property type="match status" value="1"/>
</dbReference>
<evidence type="ECO:0000259" key="4">
    <source>
        <dbReference type="PROSITE" id="PS50011"/>
    </source>
</evidence>
<keyword evidence="5" id="KW-0808">Transferase</keyword>
<comment type="subcellular location">
    <subcellularLocation>
        <location evidence="1">Cell membrane</location>
    </subcellularLocation>
</comment>
<dbReference type="InterPro" id="IPR011009">
    <property type="entry name" value="Kinase-like_dom_sf"/>
</dbReference>
<dbReference type="Gene3D" id="3.30.200.20">
    <property type="entry name" value="Phosphorylase Kinase, domain 1"/>
    <property type="match status" value="1"/>
</dbReference>
<dbReference type="Proteomes" id="UP001237642">
    <property type="component" value="Unassembled WGS sequence"/>
</dbReference>
<dbReference type="Pfam" id="PF07714">
    <property type="entry name" value="PK_Tyr_Ser-Thr"/>
    <property type="match status" value="1"/>
</dbReference>
<feature type="binding site" evidence="3">
    <location>
        <position position="130"/>
    </location>
    <ligand>
        <name>ATP</name>
        <dbReference type="ChEBI" id="CHEBI:30616"/>
    </ligand>
</feature>
<comment type="caution">
    <text evidence="5">The sequence shown here is derived from an EMBL/GenBank/DDBJ whole genome shotgun (WGS) entry which is preliminary data.</text>
</comment>
<proteinExistence type="predicted"/>
<dbReference type="InterPro" id="IPR050823">
    <property type="entry name" value="Plant_Ser_Thr_Prot_Kinase"/>
</dbReference>
<keyword evidence="5" id="KW-0418">Kinase</keyword>
<keyword evidence="2" id="KW-1003">Cell membrane</keyword>
<protein>
    <submittedName>
        <fullName evidence="5">Serine/threonine-protein kinase Cx32 chloroplastic</fullName>
    </submittedName>
</protein>
<dbReference type="InterPro" id="IPR001245">
    <property type="entry name" value="Ser-Thr/Tyr_kinase_cat_dom"/>
</dbReference>
<dbReference type="InterPro" id="IPR017441">
    <property type="entry name" value="Protein_kinase_ATP_BS"/>
</dbReference>
<keyword evidence="2" id="KW-0472">Membrane</keyword>
<dbReference type="AlphaFoldDB" id="A0AAD8IMV9"/>
<name>A0AAD8IMV9_9APIA</name>
<sequence>MDADIEGQYTDRAAIKVSTLARKCTSRHPKSRPAAKQVVEELEQLLALSTPHIASGNSLVLGLWTSKNSTGALSLIPNLKEFILTDLERATSNFEEELGNGRSGKVYKGWVHKTTYASSTPDIGLPIAVKRFIPERAQGNIEWQMEIDLSRVYSHPNFVRLLGYCSEGQERLLVYEYMHNRDLDSHIFKSSSRAKKNVRESLRWEVRLKILIGIARLLAFFHTAKQIVICHDFKTSRILLDGNFNAKLSPHGLARLTVLSDRDLNVTARTAPALSYAAPENVNSGVISLETDVYAFGVVFLEIMTGIRAYEMLHLEESNTYYNDKEKCLVDYAISLDTYLDPWLEDSFPGGARSQLFPFIASLITECVDSSPSKRPSMLQLVESLELLAVSCEQNFKISLQE</sequence>
<dbReference type="InterPro" id="IPR000719">
    <property type="entry name" value="Prot_kinase_dom"/>
</dbReference>
<keyword evidence="3" id="KW-0547">Nucleotide-binding</keyword>
<evidence type="ECO:0000313" key="6">
    <source>
        <dbReference type="Proteomes" id="UP001237642"/>
    </source>
</evidence>
<evidence type="ECO:0000256" key="2">
    <source>
        <dbReference type="ARBA" id="ARBA00022475"/>
    </source>
</evidence>
<keyword evidence="3" id="KW-0067">ATP-binding</keyword>
<feature type="domain" description="Protein kinase" evidence="4">
    <location>
        <begin position="92"/>
        <end position="388"/>
    </location>
</feature>
<dbReference type="EMBL" id="JAUIZM010000004">
    <property type="protein sequence ID" value="KAK1387746.1"/>
    <property type="molecule type" value="Genomic_DNA"/>
</dbReference>
<dbReference type="PROSITE" id="PS50011">
    <property type="entry name" value="PROTEIN_KINASE_DOM"/>
    <property type="match status" value="1"/>
</dbReference>
<dbReference type="GO" id="GO:0004672">
    <property type="term" value="F:protein kinase activity"/>
    <property type="evidence" value="ECO:0007669"/>
    <property type="project" value="InterPro"/>
</dbReference>
<dbReference type="GO" id="GO:0005524">
    <property type="term" value="F:ATP binding"/>
    <property type="evidence" value="ECO:0007669"/>
    <property type="project" value="UniProtKB-UniRule"/>
</dbReference>
<keyword evidence="6" id="KW-1185">Reference proteome</keyword>
<organism evidence="5 6">
    <name type="scientific">Heracleum sosnowskyi</name>
    <dbReference type="NCBI Taxonomy" id="360622"/>
    <lineage>
        <taxon>Eukaryota</taxon>
        <taxon>Viridiplantae</taxon>
        <taxon>Streptophyta</taxon>
        <taxon>Embryophyta</taxon>
        <taxon>Tracheophyta</taxon>
        <taxon>Spermatophyta</taxon>
        <taxon>Magnoliopsida</taxon>
        <taxon>eudicotyledons</taxon>
        <taxon>Gunneridae</taxon>
        <taxon>Pentapetalae</taxon>
        <taxon>asterids</taxon>
        <taxon>campanulids</taxon>
        <taxon>Apiales</taxon>
        <taxon>Apiaceae</taxon>
        <taxon>Apioideae</taxon>
        <taxon>apioid superclade</taxon>
        <taxon>Tordylieae</taxon>
        <taxon>Tordyliinae</taxon>
        <taxon>Heracleum</taxon>
    </lineage>
</organism>
<gene>
    <name evidence="5" type="ORF">POM88_015924</name>
</gene>
<reference evidence="5" key="1">
    <citation type="submission" date="2023-02" db="EMBL/GenBank/DDBJ databases">
        <title>Genome of toxic invasive species Heracleum sosnowskyi carries increased number of genes despite the absence of recent whole-genome duplications.</title>
        <authorList>
            <person name="Schelkunov M."/>
            <person name="Shtratnikova V."/>
            <person name="Makarenko M."/>
            <person name="Klepikova A."/>
            <person name="Omelchenko D."/>
            <person name="Novikova G."/>
            <person name="Obukhova E."/>
            <person name="Bogdanov V."/>
            <person name="Penin A."/>
            <person name="Logacheva M."/>
        </authorList>
    </citation>
    <scope>NUCLEOTIDE SEQUENCE</scope>
    <source>
        <strain evidence="5">Hsosn_3</strain>
        <tissue evidence="5">Leaf</tissue>
    </source>
</reference>
<dbReference type="Gene3D" id="1.10.510.10">
    <property type="entry name" value="Transferase(Phosphotransferase) domain 1"/>
    <property type="match status" value="1"/>
</dbReference>
<evidence type="ECO:0000256" key="1">
    <source>
        <dbReference type="ARBA" id="ARBA00004236"/>
    </source>
</evidence>
<dbReference type="GO" id="GO:0005886">
    <property type="term" value="C:plasma membrane"/>
    <property type="evidence" value="ECO:0007669"/>
    <property type="project" value="UniProtKB-SubCell"/>
</dbReference>
<dbReference type="SUPFAM" id="SSF56112">
    <property type="entry name" value="Protein kinase-like (PK-like)"/>
    <property type="match status" value="1"/>
</dbReference>
<accession>A0AAD8IMV9</accession>
<evidence type="ECO:0000313" key="5">
    <source>
        <dbReference type="EMBL" id="KAK1387746.1"/>
    </source>
</evidence>
<evidence type="ECO:0000256" key="3">
    <source>
        <dbReference type="PROSITE-ProRule" id="PRU10141"/>
    </source>
</evidence>
<reference evidence="5" key="2">
    <citation type="submission" date="2023-05" db="EMBL/GenBank/DDBJ databases">
        <authorList>
            <person name="Schelkunov M.I."/>
        </authorList>
    </citation>
    <scope>NUCLEOTIDE SEQUENCE</scope>
    <source>
        <strain evidence="5">Hsosn_3</strain>
        <tissue evidence="5">Leaf</tissue>
    </source>
</reference>